<keyword evidence="5" id="KW-0777">Teichoic acid biosynthesis</keyword>
<evidence type="ECO:0000256" key="1">
    <source>
        <dbReference type="ARBA" id="ARBA00004202"/>
    </source>
</evidence>
<dbReference type="PANTHER" id="PTHR37316">
    <property type="entry name" value="TEICHOIC ACID GLYCEROL-PHOSPHATE PRIMASE"/>
    <property type="match status" value="1"/>
</dbReference>
<dbReference type="Pfam" id="PF04464">
    <property type="entry name" value="Glyphos_transf"/>
    <property type="match status" value="1"/>
</dbReference>
<keyword evidence="3" id="KW-1003">Cell membrane</keyword>
<comment type="similarity">
    <text evidence="2">Belongs to the CDP-glycerol glycerophosphotransferase family.</text>
</comment>
<dbReference type="InterPro" id="IPR043149">
    <property type="entry name" value="TagF_N"/>
</dbReference>
<dbReference type="SUPFAM" id="SSF53756">
    <property type="entry name" value="UDP-Glycosyltransferase/glycogen phosphorylase"/>
    <property type="match status" value="1"/>
</dbReference>
<name>A0AA42BPX0_9BACI</name>
<comment type="subcellular location">
    <subcellularLocation>
        <location evidence="1">Cell membrane</location>
        <topology evidence="1">Peripheral membrane protein</topology>
    </subcellularLocation>
</comment>
<evidence type="ECO:0000256" key="6">
    <source>
        <dbReference type="ARBA" id="ARBA00023136"/>
    </source>
</evidence>
<evidence type="ECO:0000256" key="4">
    <source>
        <dbReference type="ARBA" id="ARBA00022679"/>
    </source>
</evidence>
<evidence type="ECO:0000256" key="5">
    <source>
        <dbReference type="ARBA" id="ARBA00022944"/>
    </source>
</evidence>
<keyword evidence="4" id="KW-0808">Transferase</keyword>
<gene>
    <name evidence="7" type="ORF">NK662_04865</name>
</gene>
<proteinExistence type="inferred from homology"/>
<dbReference type="RefSeq" id="WP_254757778.1">
    <property type="nucleotide sequence ID" value="NZ_JANCLT010000002.1"/>
</dbReference>
<dbReference type="InterPro" id="IPR051612">
    <property type="entry name" value="Teichoic_Acid_Biosynth"/>
</dbReference>
<sequence length="400" mass="46987">MQREMLVAAYLFVFKVLFALFKMMPLQRKVTFVVSYGDNATYIYEEMLRQGLQYQVVFLYKETCQYNLGAYPEAKAFPFETASPLNMLRAAYHLATASQVIVDNYFGFLAGVRFKKGVQCVQTWHAAGAVKKFGMMTPSFYRRSGKAQKRFRRVYANFHQIVVGSDLQGEIYKEAFGVEEHQLLKTGIPRADLFFDEKRKQDILSRLLKENPKLRGKRVILYAPTFRDKELKEFRLQLDMERMYQALHEDYILVMKLHPAIRHLMEYDRRYETFVYDYSQHPDINDLLLLTDILVTDYSSIPVEFSLLGKPMIFFAYDLQRYRKKRGIIGRYEDVPGPVVFHTEALIEAIRSNQFDYERIQRFAEDWNQYSNGRASEGFVEAMRRQLGGRHTGGLPPERP</sequence>
<reference evidence="7" key="1">
    <citation type="submission" date="2022-07" db="EMBL/GenBank/DDBJ databases">
        <authorList>
            <person name="Li W.-J."/>
            <person name="Deng Q.-Q."/>
        </authorList>
    </citation>
    <scope>NUCLEOTIDE SEQUENCE</scope>
    <source>
        <strain evidence="7">SYSU M60031</strain>
    </source>
</reference>
<dbReference type="Gene3D" id="3.40.50.12580">
    <property type="match status" value="1"/>
</dbReference>
<dbReference type="EMBL" id="JANCLT010000002">
    <property type="protein sequence ID" value="MCP8967869.1"/>
    <property type="molecule type" value="Genomic_DNA"/>
</dbReference>
<dbReference type="GO" id="GO:0005886">
    <property type="term" value="C:plasma membrane"/>
    <property type="evidence" value="ECO:0007669"/>
    <property type="project" value="UniProtKB-SubCell"/>
</dbReference>
<keyword evidence="6" id="KW-0472">Membrane</keyword>
<keyword evidence="8" id="KW-1185">Reference proteome</keyword>
<dbReference type="PANTHER" id="PTHR37316:SF1">
    <property type="entry name" value="TEICHOIC ACID GLYCEROL-PHOSPHATE PRIMASE"/>
    <property type="match status" value="1"/>
</dbReference>
<accession>A0AA42BPX0</accession>
<dbReference type="Proteomes" id="UP001156102">
    <property type="component" value="Unassembled WGS sequence"/>
</dbReference>
<comment type="caution">
    <text evidence="7">The sequence shown here is derived from an EMBL/GenBank/DDBJ whole genome shotgun (WGS) entry which is preliminary data.</text>
</comment>
<dbReference type="InterPro" id="IPR043148">
    <property type="entry name" value="TagF_C"/>
</dbReference>
<evidence type="ECO:0000256" key="3">
    <source>
        <dbReference type="ARBA" id="ARBA00022475"/>
    </source>
</evidence>
<organism evidence="7 8">
    <name type="scientific">Ectobacillus ponti</name>
    <dbReference type="NCBI Taxonomy" id="2961894"/>
    <lineage>
        <taxon>Bacteria</taxon>
        <taxon>Bacillati</taxon>
        <taxon>Bacillota</taxon>
        <taxon>Bacilli</taxon>
        <taxon>Bacillales</taxon>
        <taxon>Bacillaceae</taxon>
        <taxon>Ectobacillus</taxon>
    </lineage>
</organism>
<evidence type="ECO:0000256" key="2">
    <source>
        <dbReference type="ARBA" id="ARBA00010488"/>
    </source>
</evidence>
<evidence type="ECO:0000313" key="8">
    <source>
        <dbReference type="Proteomes" id="UP001156102"/>
    </source>
</evidence>
<evidence type="ECO:0000313" key="7">
    <source>
        <dbReference type="EMBL" id="MCP8967869.1"/>
    </source>
</evidence>
<dbReference type="Gene3D" id="3.40.50.11820">
    <property type="match status" value="1"/>
</dbReference>
<dbReference type="AlphaFoldDB" id="A0AA42BPX0"/>
<protein>
    <submittedName>
        <fullName evidence="7">CDP-glycerol glycerophosphotransferase family protein</fullName>
    </submittedName>
</protein>
<dbReference type="InterPro" id="IPR007554">
    <property type="entry name" value="Glycerophosphate_synth"/>
</dbReference>
<dbReference type="GO" id="GO:0019350">
    <property type="term" value="P:teichoic acid biosynthetic process"/>
    <property type="evidence" value="ECO:0007669"/>
    <property type="project" value="UniProtKB-KW"/>
</dbReference>
<dbReference type="GO" id="GO:0047355">
    <property type="term" value="F:CDP-glycerol glycerophosphotransferase activity"/>
    <property type="evidence" value="ECO:0007669"/>
    <property type="project" value="InterPro"/>
</dbReference>